<name>A0ABR4UFF8_9FLAO</name>
<dbReference type="Proteomes" id="UP000028719">
    <property type="component" value="Unassembled WGS sequence"/>
</dbReference>
<comment type="caution">
    <text evidence="1">The sequence shown here is derived from an EMBL/GenBank/DDBJ whole genome shotgun (WGS) entry which is preliminary data.</text>
</comment>
<dbReference type="EMBL" id="JPRI01000014">
    <property type="protein sequence ID" value="KFF22654.1"/>
    <property type="molecule type" value="Genomic_DNA"/>
</dbReference>
<reference evidence="1 2" key="1">
    <citation type="submission" date="2014-07" db="EMBL/GenBank/DDBJ databases">
        <title>Genome of Chryseobacterium vrystaatense LMG 22846.</title>
        <authorList>
            <person name="Pipes S.E."/>
            <person name="Stropko S.J."/>
            <person name="Newman J.D."/>
        </authorList>
    </citation>
    <scope>NUCLEOTIDE SEQUENCE [LARGE SCALE GENOMIC DNA]</scope>
    <source>
        <strain evidence="1 2">LMG 22846</strain>
    </source>
</reference>
<accession>A0ABR4UFF8</accession>
<sequence>MKKTFILSAVIISGIFCAQKHEFSAYSNNVELVKIKNSVKENQKAEFYKQYLKNQLTEDMKSTFIFKKYSDIVLNKFADTLLTYDSSTRYMDQDENISIKNLDNLIGSKNDAEKINENLTALLGDFPKIVKMQDATEHTAFETIPGDILEINYWGGGNMTSQIYYKISKNNLENISVIPEEDKNFLKKVKKNIGNKNITFFNSKGNSYSSVEKNPKDKFYLIGASLFLKEDNFAPSYEIEYKTTDFKNFTPLRIKSSDENSKWKTIK</sequence>
<proteinExistence type="predicted"/>
<gene>
    <name evidence="1" type="ORF">IW16_26610</name>
</gene>
<evidence type="ECO:0008006" key="3">
    <source>
        <dbReference type="Google" id="ProtNLM"/>
    </source>
</evidence>
<organism evidence="1 2">
    <name type="scientific">Chryseobacterium vrystaatense</name>
    <dbReference type="NCBI Taxonomy" id="307480"/>
    <lineage>
        <taxon>Bacteria</taxon>
        <taxon>Pseudomonadati</taxon>
        <taxon>Bacteroidota</taxon>
        <taxon>Flavobacteriia</taxon>
        <taxon>Flavobacteriales</taxon>
        <taxon>Weeksellaceae</taxon>
        <taxon>Chryseobacterium group</taxon>
        <taxon>Chryseobacterium</taxon>
    </lineage>
</organism>
<keyword evidence="2" id="KW-1185">Reference proteome</keyword>
<protein>
    <recommendedName>
        <fullName evidence="3">DUF4163 domain-containing protein</fullName>
    </recommendedName>
</protein>
<evidence type="ECO:0000313" key="1">
    <source>
        <dbReference type="EMBL" id="KFF22654.1"/>
    </source>
</evidence>
<evidence type="ECO:0000313" key="2">
    <source>
        <dbReference type="Proteomes" id="UP000028719"/>
    </source>
</evidence>
<dbReference type="RefSeq" id="WP_034751639.1">
    <property type="nucleotide sequence ID" value="NZ_JPRI01000014.1"/>
</dbReference>